<organism evidence="1">
    <name type="scientific">Siphoviridae sp. cttU829</name>
    <dbReference type="NCBI Taxonomy" id="2823605"/>
    <lineage>
        <taxon>Viruses</taxon>
        <taxon>Duplodnaviria</taxon>
        <taxon>Heunggongvirae</taxon>
        <taxon>Uroviricota</taxon>
        <taxon>Caudoviricetes</taxon>
    </lineage>
</organism>
<accession>A0A8S5LCA9</accession>
<sequence>MEIKYRLVDTANNMSLGIFDTREQAHECAVEHCVQNVRLTIFDFKLIKVDFSALQNINTFEDALEVLYLRNPNHPYRMAYLDMMGYNLKEVEAYDEFIENIGHDVLAYIKLRIITAAINGDWHADFGENKVRYYPTAYIYPRKGTDNLQFDKADLVVYNIDNDNCITIIEPNKCSGTHTIPDTLAFASYEQAVCAISKFKDLYADYFFGRK</sequence>
<evidence type="ECO:0000313" key="1">
    <source>
        <dbReference type="EMBL" id="DAD67586.1"/>
    </source>
</evidence>
<proteinExistence type="predicted"/>
<name>A0A8S5LCA9_9CAUD</name>
<dbReference type="EMBL" id="BK014681">
    <property type="protein sequence ID" value="DAD67586.1"/>
    <property type="molecule type" value="Genomic_DNA"/>
</dbReference>
<reference evidence="1" key="1">
    <citation type="journal article" date="2021" name="Proc. Natl. Acad. Sci. U.S.A.">
        <title>A Catalog of Tens of Thousands of Viruses from Human Metagenomes Reveals Hidden Associations with Chronic Diseases.</title>
        <authorList>
            <person name="Tisza M.J."/>
            <person name="Buck C.B."/>
        </authorList>
    </citation>
    <scope>NUCLEOTIDE SEQUENCE</scope>
    <source>
        <strain evidence="1">CttU829</strain>
    </source>
</reference>
<protein>
    <submittedName>
        <fullName evidence="1">Uncharacterized protein</fullName>
    </submittedName>
</protein>